<evidence type="ECO:0000256" key="5">
    <source>
        <dbReference type="SAM" id="MobiDB-lite"/>
    </source>
</evidence>
<dbReference type="Pfam" id="PF03931">
    <property type="entry name" value="Skp1_POZ"/>
    <property type="match status" value="1"/>
</dbReference>
<sequence>MLTRDSPSRSASNRYKKKRPTSKDFPRNGADYITMISSDGIEFHIRRELAYASRTIRSMMDSPTSPSDAEKNVVHFRSIPSHILQKVCHYFLYRNRYENSEIMIPEFKIEPQLSLQLLMAANFLDC</sequence>
<dbReference type="Gene3D" id="3.30.710.10">
    <property type="entry name" value="Potassium Channel Kv1.1, Chain A"/>
    <property type="match status" value="1"/>
</dbReference>
<evidence type="ECO:0000256" key="1">
    <source>
        <dbReference type="ARBA" id="ARBA00004123"/>
    </source>
</evidence>
<organism evidence="7 8">
    <name type="scientific">Cylicocyclus nassatus</name>
    <name type="common">Nematode worm</name>
    <dbReference type="NCBI Taxonomy" id="53992"/>
    <lineage>
        <taxon>Eukaryota</taxon>
        <taxon>Metazoa</taxon>
        <taxon>Ecdysozoa</taxon>
        <taxon>Nematoda</taxon>
        <taxon>Chromadorea</taxon>
        <taxon>Rhabditida</taxon>
        <taxon>Rhabditina</taxon>
        <taxon>Rhabditomorpha</taxon>
        <taxon>Strongyloidea</taxon>
        <taxon>Strongylidae</taxon>
        <taxon>Cylicocyclus</taxon>
    </lineage>
</organism>
<proteinExistence type="inferred from homology"/>
<dbReference type="InterPro" id="IPR011333">
    <property type="entry name" value="SKP1/BTB/POZ_sf"/>
</dbReference>
<dbReference type="SMART" id="SM00512">
    <property type="entry name" value="Skp1"/>
    <property type="match status" value="1"/>
</dbReference>
<name>A0AA36H5D9_CYLNA</name>
<accession>A0AA36H5D9</accession>
<dbReference type="SUPFAM" id="SSF54695">
    <property type="entry name" value="POZ domain"/>
    <property type="match status" value="1"/>
</dbReference>
<reference evidence="7" key="1">
    <citation type="submission" date="2023-07" db="EMBL/GenBank/DDBJ databases">
        <authorList>
            <consortium name="CYATHOMIX"/>
        </authorList>
    </citation>
    <scope>NUCLEOTIDE SEQUENCE</scope>
    <source>
        <strain evidence="7">N/A</strain>
    </source>
</reference>
<evidence type="ECO:0000256" key="2">
    <source>
        <dbReference type="ARBA" id="ARBA00009993"/>
    </source>
</evidence>
<evidence type="ECO:0000259" key="6">
    <source>
        <dbReference type="Pfam" id="PF03931"/>
    </source>
</evidence>
<keyword evidence="8" id="KW-1185">Reference proteome</keyword>
<dbReference type="Proteomes" id="UP001176961">
    <property type="component" value="Unassembled WGS sequence"/>
</dbReference>
<dbReference type="InterPro" id="IPR016073">
    <property type="entry name" value="Skp1_comp_POZ"/>
</dbReference>
<dbReference type="InterPro" id="IPR039948">
    <property type="entry name" value="ELC1"/>
</dbReference>
<comment type="caution">
    <text evidence="7">The sequence shown here is derived from an EMBL/GenBank/DDBJ whole genome shotgun (WGS) entry which is preliminary data.</text>
</comment>
<dbReference type="InterPro" id="IPR001232">
    <property type="entry name" value="SKP1-like"/>
</dbReference>
<feature type="domain" description="SKP1 component POZ" evidence="6">
    <location>
        <begin position="32"/>
        <end position="93"/>
    </location>
</feature>
<keyword evidence="4" id="KW-0539">Nucleus</keyword>
<evidence type="ECO:0000313" key="7">
    <source>
        <dbReference type="EMBL" id="CAJ0604359.1"/>
    </source>
</evidence>
<evidence type="ECO:0000256" key="4">
    <source>
        <dbReference type="ARBA" id="ARBA00023242"/>
    </source>
</evidence>
<dbReference type="CDD" id="cd18321">
    <property type="entry name" value="BTB_POZ_EloC"/>
    <property type="match status" value="1"/>
</dbReference>
<dbReference type="EMBL" id="CATQJL010000305">
    <property type="protein sequence ID" value="CAJ0604359.1"/>
    <property type="molecule type" value="Genomic_DNA"/>
</dbReference>
<dbReference type="GO" id="GO:0006511">
    <property type="term" value="P:ubiquitin-dependent protein catabolic process"/>
    <property type="evidence" value="ECO:0007669"/>
    <property type="project" value="InterPro"/>
</dbReference>
<dbReference type="GO" id="GO:0005634">
    <property type="term" value="C:nucleus"/>
    <property type="evidence" value="ECO:0007669"/>
    <property type="project" value="UniProtKB-SubCell"/>
</dbReference>
<evidence type="ECO:0000256" key="3">
    <source>
        <dbReference type="ARBA" id="ARBA00021347"/>
    </source>
</evidence>
<dbReference type="FunFam" id="3.30.710.10:FF:000035">
    <property type="entry name" value="Elongin C transcription elongation factor"/>
    <property type="match status" value="1"/>
</dbReference>
<gene>
    <name evidence="7" type="ORF">CYNAS_LOCUS16342</name>
</gene>
<comment type="similarity">
    <text evidence="2">Belongs to the SKP1 family.</text>
</comment>
<evidence type="ECO:0000313" key="8">
    <source>
        <dbReference type="Proteomes" id="UP001176961"/>
    </source>
</evidence>
<comment type="subcellular location">
    <subcellularLocation>
        <location evidence="1">Nucleus</location>
    </subcellularLocation>
</comment>
<dbReference type="AlphaFoldDB" id="A0AA36H5D9"/>
<feature type="region of interest" description="Disordered" evidence="5">
    <location>
        <begin position="1"/>
        <end position="27"/>
    </location>
</feature>
<dbReference type="PANTHER" id="PTHR20648">
    <property type="entry name" value="ELONGIN-C"/>
    <property type="match status" value="1"/>
</dbReference>
<protein>
    <recommendedName>
        <fullName evidence="3">Elongin-C</fullName>
    </recommendedName>
</protein>